<dbReference type="EMBL" id="QRGA01000007">
    <property type="protein sequence ID" value="RDU98379.1"/>
    <property type="molecule type" value="Genomic_DNA"/>
</dbReference>
<feature type="binding site" evidence="9">
    <location>
        <position position="176"/>
    </location>
    <ligand>
        <name>Zn(2+)</name>
        <dbReference type="ChEBI" id="CHEBI:29105"/>
    </ligand>
</feature>
<evidence type="ECO:0000256" key="1">
    <source>
        <dbReference type="ARBA" id="ARBA00022723"/>
    </source>
</evidence>
<dbReference type="GO" id="GO:0008725">
    <property type="term" value="F:DNA-3-methyladenine glycosylase activity"/>
    <property type="evidence" value="ECO:0007669"/>
    <property type="project" value="UniProtKB-EC"/>
</dbReference>
<dbReference type="InterPro" id="IPR052891">
    <property type="entry name" value="DNA-3mA_glycosylase"/>
</dbReference>
<dbReference type="PANTHER" id="PTHR30037:SF4">
    <property type="entry name" value="DNA-3-METHYLADENINE GLYCOSYLASE I"/>
    <property type="match status" value="1"/>
</dbReference>
<dbReference type="GO" id="GO:0006284">
    <property type="term" value="P:base-excision repair"/>
    <property type="evidence" value="ECO:0007669"/>
    <property type="project" value="InterPro"/>
</dbReference>
<evidence type="ECO:0000313" key="11">
    <source>
        <dbReference type="Proteomes" id="UP000256838"/>
    </source>
</evidence>
<comment type="caution">
    <text evidence="10">The sequence shown here is derived from an EMBL/GenBank/DDBJ whole genome shotgun (WGS) entry which is preliminary data.</text>
</comment>
<comment type="catalytic activity">
    <reaction evidence="6">
        <text>Hydrolysis of alkylated DNA, releasing 3-methyladenine.</text>
        <dbReference type="EC" id="3.2.2.20"/>
    </reaction>
</comment>
<dbReference type="FunFam" id="1.10.340.30:FF:000009">
    <property type="entry name" value="DNA-3-methyladenine glycosylase I"/>
    <property type="match status" value="1"/>
</dbReference>
<dbReference type="AlphaFoldDB" id="A0A3D8JZE1"/>
<keyword evidence="3" id="KW-0378">Hydrolase</keyword>
<evidence type="ECO:0000256" key="2">
    <source>
        <dbReference type="ARBA" id="ARBA00022763"/>
    </source>
</evidence>
<evidence type="ECO:0000256" key="8">
    <source>
        <dbReference type="ARBA" id="ARBA00066766"/>
    </source>
</evidence>
<proteinExistence type="predicted"/>
<dbReference type="Proteomes" id="UP000256838">
    <property type="component" value="Unassembled WGS sequence"/>
</dbReference>
<keyword evidence="11" id="KW-1185">Reference proteome</keyword>
<evidence type="ECO:0000256" key="6">
    <source>
        <dbReference type="ARBA" id="ARBA00052558"/>
    </source>
</evidence>
<gene>
    <name evidence="10" type="ORF">DWV00_13825</name>
</gene>
<evidence type="ECO:0000256" key="7">
    <source>
        <dbReference type="ARBA" id="ARBA00057608"/>
    </source>
</evidence>
<dbReference type="OrthoDB" id="9807664at2"/>
<sequence length="212" mass="23546">MTERCNWVRTPADEHYHDTEWGVPSRDERHLFEMLVLEGAQAGLSWSTILNKRENYRRAFENFDAETVARFTPAKIDALLQDPGIVRNRAKVESAVVNARAVLRIREEHGSLAEFVWSFVGGEPVQNDWALYKQHAPASTPASDALSKALKGYGCKFVGSTICYAFMQAVGMVNDHQTNCDSRAHCAALAERKSNTKTGTKTKTKAKGAAEA</sequence>
<accession>A0A3D8JZE1</accession>
<keyword evidence="4 9" id="KW-0862">Zinc</keyword>
<feature type="binding site" evidence="9">
    <location>
        <position position="5"/>
    </location>
    <ligand>
        <name>Zn(2+)</name>
        <dbReference type="ChEBI" id="CHEBI:29105"/>
    </ligand>
</feature>
<feature type="binding site" evidence="9">
    <location>
        <position position="180"/>
    </location>
    <ligand>
        <name>Zn(2+)</name>
        <dbReference type="ChEBI" id="CHEBI:29105"/>
    </ligand>
</feature>
<evidence type="ECO:0000256" key="4">
    <source>
        <dbReference type="ARBA" id="ARBA00022833"/>
    </source>
</evidence>
<comment type="function">
    <text evidence="7">Hydrolysis of the deoxyribose N-glycosidic bond to excise 3-methyladenine from the damaged DNA polymer formed by alkylation lesions.</text>
</comment>
<reference evidence="10 11" key="1">
    <citation type="submission" date="2018-08" db="EMBL/GenBank/DDBJ databases">
        <title>Paraburkholderia sp. DHOM06 isolated from forest soil.</title>
        <authorList>
            <person name="Gao Z.-H."/>
            <person name="Qiu L.-H."/>
        </authorList>
    </citation>
    <scope>NUCLEOTIDE SEQUENCE [LARGE SCALE GENOMIC DNA]</scope>
    <source>
        <strain evidence="10 11">DHOM06</strain>
    </source>
</reference>
<name>A0A3D8JZE1_9BURK</name>
<dbReference type="PANTHER" id="PTHR30037">
    <property type="entry name" value="DNA-3-METHYLADENINE GLYCOSYLASE 1"/>
    <property type="match status" value="1"/>
</dbReference>
<evidence type="ECO:0000256" key="9">
    <source>
        <dbReference type="PIRSR" id="PIRSR605019-1"/>
    </source>
</evidence>
<dbReference type="Pfam" id="PF03352">
    <property type="entry name" value="Adenine_glyco"/>
    <property type="match status" value="1"/>
</dbReference>
<protein>
    <recommendedName>
        <fullName evidence="8">DNA-3-methyladenine glycosylase I</fullName>
        <ecNumber evidence="8">3.2.2.20</ecNumber>
    </recommendedName>
</protein>
<dbReference type="InterPro" id="IPR005019">
    <property type="entry name" value="Adenine_glyco"/>
</dbReference>
<evidence type="ECO:0000256" key="3">
    <source>
        <dbReference type="ARBA" id="ARBA00022801"/>
    </source>
</evidence>
<keyword evidence="2" id="KW-0227">DNA damage</keyword>
<dbReference type="InterPro" id="IPR011257">
    <property type="entry name" value="DNA_glycosylase"/>
</dbReference>
<dbReference type="EC" id="3.2.2.20" evidence="8"/>
<evidence type="ECO:0000256" key="5">
    <source>
        <dbReference type="ARBA" id="ARBA00023204"/>
    </source>
</evidence>
<keyword evidence="5" id="KW-0234">DNA repair</keyword>
<keyword evidence="1 9" id="KW-0479">Metal-binding</keyword>
<dbReference type="Gene3D" id="1.10.340.30">
    <property type="entry name" value="Hypothetical protein, domain 2"/>
    <property type="match status" value="1"/>
</dbReference>
<organism evidence="10 11">
    <name type="scientific">Trinickia dinghuensis</name>
    <dbReference type="NCBI Taxonomy" id="2291023"/>
    <lineage>
        <taxon>Bacteria</taxon>
        <taxon>Pseudomonadati</taxon>
        <taxon>Pseudomonadota</taxon>
        <taxon>Betaproteobacteria</taxon>
        <taxon>Burkholderiales</taxon>
        <taxon>Burkholderiaceae</taxon>
        <taxon>Trinickia</taxon>
    </lineage>
</organism>
<dbReference type="SUPFAM" id="SSF48150">
    <property type="entry name" value="DNA-glycosylase"/>
    <property type="match status" value="1"/>
</dbReference>
<dbReference type="GO" id="GO:0046872">
    <property type="term" value="F:metal ion binding"/>
    <property type="evidence" value="ECO:0007669"/>
    <property type="project" value="UniProtKB-KW"/>
</dbReference>
<feature type="binding site" evidence="9">
    <location>
        <position position="17"/>
    </location>
    <ligand>
        <name>Zn(2+)</name>
        <dbReference type="ChEBI" id="CHEBI:29105"/>
    </ligand>
</feature>
<dbReference type="RefSeq" id="WP_115534136.1">
    <property type="nucleotide sequence ID" value="NZ_QRGA01000007.1"/>
</dbReference>
<evidence type="ECO:0000313" key="10">
    <source>
        <dbReference type="EMBL" id="RDU98379.1"/>
    </source>
</evidence>